<feature type="compositionally biased region" description="Low complexity" evidence="1">
    <location>
        <begin position="181"/>
        <end position="190"/>
    </location>
</feature>
<gene>
    <name evidence="2" type="ORF">CEUSTIGMA_g661.t1</name>
</gene>
<feature type="compositionally biased region" description="Pro residues" evidence="1">
    <location>
        <begin position="170"/>
        <end position="180"/>
    </location>
</feature>
<proteinExistence type="predicted"/>
<keyword evidence="3" id="KW-1185">Reference proteome</keyword>
<dbReference type="EMBL" id="BEGY01000002">
    <property type="protein sequence ID" value="GAX73208.1"/>
    <property type="molecule type" value="Genomic_DNA"/>
</dbReference>
<reference evidence="2 3" key="1">
    <citation type="submission" date="2017-08" db="EMBL/GenBank/DDBJ databases">
        <title>Acidophilic green algal genome provides insights into adaptation to an acidic environment.</title>
        <authorList>
            <person name="Hirooka S."/>
            <person name="Hirose Y."/>
            <person name="Kanesaki Y."/>
            <person name="Higuchi S."/>
            <person name="Fujiwara T."/>
            <person name="Onuma R."/>
            <person name="Era A."/>
            <person name="Ohbayashi R."/>
            <person name="Uzuka A."/>
            <person name="Nozaki H."/>
            <person name="Yoshikawa H."/>
            <person name="Miyagishima S.Y."/>
        </authorList>
    </citation>
    <scope>NUCLEOTIDE SEQUENCE [LARGE SCALE GENOMIC DNA]</scope>
    <source>
        <strain evidence="2 3">NIES-2499</strain>
    </source>
</reference>
<feature type="region of interest" description="Disordered" evidence="1">
    <location>
        <begin position="163"/>
        <end position="193"/>
    </location>
</feature>
<comment type="caution">
    <text evidence="2">The sequence shown here is derived from an EMBL/GenBank/DDBJ whole genome shotgun (WGS) entry which is preliminary data.</text>
</comment>
<evidence type="ECO:0000256" key="1">
    <source>
        <dbReference type="SAM" id="MobiDB-lite"/>
    </source>
</evidence>
<dbReference type="OrthoDB" id="10614130at2759"/>
<organism evidence="2 3">
    <name type="scientific">Chlamydomonas eustigma</name>
    <dbReference type="NCBI Taxonomy" id="1157962"/>
    <lineage>
        <taxon>Eukaryota</taxon>
        <taxon>Viridiplantae</taxon>
        <taxon>Chlorophyta</taxon>
        <taxon>core chlorophytes</taxon>
        <taxon>Chlorophyceae</taxon>
        <taxon>CS clade</taxon>
        <taxon>Chlamydomonadales</taxon>
        <taxon>Chlamydomonadaceae</taxon>
        <taxon>Chlamydomonas</taxon>
    </lineage>
</organism>
<dbReference type="AlphaFoldDB" id="A0A250WQW0"/>
<name>A0A250WQW0_9CHLO</name>
<sequence>MIHVKTFRSVTRLKTNQLSSSIQTATVTLKAVPSKGKQEQTALHSLIKKRSNEVEGEVAAYAMLQAANLRSSVDLQNLIEVPQQKAMEIMDAQENVVLTLMPIIEAHIKSFPSSTQISIVSALAQLQHYSEVIFDSVAETCISLNDATGGIIDALAAASSSSAVSAEVKQPPPHGDPTPSPSSSSPSSTSQGIQDEHGVIGLQLLMISSAFALAGHYNEILMDLIADQTIQYLENIESLPVLINILGSFMDLQHDHRDLLLSLGDKLDEQMSNLEPEGAAMLILLFSFFRVENETFYADLLRVASRFNPKDIDPKSMSMLYRGLKLLPEPKPSIPEEITALLQRALTEFGPFALSVTSPSSIPSLELLQEIERKAEQPETAQLIMENRMFEIMVRSDVYSGLTLLLGLNCDRNITITTDGWLLGHICSEADGYKLVYQVLSPDRACQNIPTRLRGQILSEILCMQLAGWVVIPVLMTEFLSVMSPEGPESGQNDSKMQAMLVKHLENLTSDAVGEFETLRNPEPA</sequence>
<accession>A0A250WQW0</accession>
<evidence type="ECO:0000313" key="3">
    <source>
        <dbReference type="Proteomes" id="UP000232323"/>
    </source>
</evidence>
<protein>
    <submittedName>
        <fullName evidence="2">Uncharacterized protein</fullName>
    </submittedName>
</protein>
<evidence type="ECO:0000313" key="2">
    <source>
        <dbReference type="EMBL" id="GAX73208.1"/>
    </source>
</evidence>
<dbReference type="Proteomes" id="UP000232323">
    <property type="component" value="Unassembled WGS sequence"/>
</dbReference>